<organism evidence="8 9">
    <name type="scientific">Sphaerotilus uruguayifluvii</name>
    <dbReference type="NCBI Taxonomy" id="2735897"/>
    <lineage>
        <taxon>Bacteria</taxon>
        <taxon>Pseudomonadati</taxon>
        <taxon>Pseudomonadota</taxon>
        <taxon>Betaproteobacteria</taxon>
        <taxon>Burkholderiales</taxon>
        <taxon>Sphaerotilaceae</taxon>
        <taxon>Sphaerotilus</taxon>
    </lineage>
</organism>
<feature type="transmembrane region" description="Helical" evidence="6">
    <location>
        <begin position="43"/>
        <end position="65"/>
    </location>
</feature>
<evidence type="ECO:0000256" key="3">
    <source>
        <dbReference type="ARBA" id="ARBA00022989"/>
    </source>
</evidence>
<evidence type="ECO:0000313" key="9">
    <source>
        <dbReference type="Proteomes" id="UP001516061"/>
    </source>
</evidence>
<evidence type="ECO:0000256" key="5">
    <source>
        <dbReference type="SAM" id="MobiDB-lite"/>
    </source>
</evidence>
<dbReference type="InterPro" id="IPR010445">
    <property type="entry name" value="LapA_dom"/>
</dbReference>
<keyword evidence="2 6" id="KW-0812">Transmembrane</keyword>
<feature type="compositionally biased region" description="Low complexity" evidence="5">
    <location>
        <begin position="77"/>
        <end position="87"/>
    </location>
</feature>
<keyword evidence="4 6" id="KW-0472">Membrane</keyword>
<evidence type="ECO:0000256" key="6">
    <source>
        <dbReference type="SAM" id="Phobius"/>
    </source>
</evidence>
<dbReference type="RefSeq" id="WP_173805559.1">
    <property type="nucleotide sequence ID" value="NZ_JABSNM010000009.1"/>
</dbReference>
<sequence length="112" mass="12454">MRFLSWLFRAAIFFVLFAFALNNQHEAQIKWFLGFEFRAPMVLMVLVVFAAGALFGVLAMTPNWWRQRRRARARIEPQAPVASAAAPAGPPGPQTVPVLPDVPLGLPPRDGL</sequence>
<evidence type="ECO:0000256" key="2">
    <source>
        <dbReference type="ARBA" id="ARBA00022692"/>
    </source>
</evidence>
<dbReference type="EMBL" id="JABSNM010000009">
    <property type="protein sequence ID" value="NRT56539.1"/>
    <property type="molecule type" value="Genomic_DNA"/>
</dbReference>
<feature type="region of interest" description="Disordered" evidence="5">
    <location>
        <begin position="76"/>
        <end position="112"/>
    </location>
</feature>
<dbReference type="Proteomes" id="UP001516061">
    <property type="component" value="Unassembled WGS sequence"/>
</dbReference>
<accession>A0ABX2G2P0</accession>
<evidence type="ECO:0000256" key="1">
    <source>
        <dbReference type="ARBA" id="ARBA00022475"/>
    </source>
</evidence>
<dbReference type="Pfam" id="PF06305">
    <property type="entry name" value="LapA_dom"/>
    <property type="match status" value="1"/>
</dbReference>
<keyword evidence="3 6" id="KW-1133">Transmembrane helix</keyword>
<reference evidence="8 9" key="1">
    <citation type="submission" date="2020-05" db="EMBL/GenBank/DDBJ databases">
        <title>Genomic Encyclopedia of Type Strains, Phase IV (KMG-V): Genome sequencing to study the core and pangenomes of soil and plant-associated prokaryotes.</title>
        <authorList>
            <person name="Whitman W."/>
        </authorList>
    </citation>
    <scope>NUCLEOTIDE SEQUENCE [LARGE SCALE GENOMIC DNA]</scope>
    <source>
        <strain evidence="8 9">C29</strain>
    </source>
</reference>
<feature type="compositionally biased region" description="Low complexity" evidence="5">
    <location>
        <begin position="95"/>
        <end position="112"/>
    </location>
</feature>
<keyword evidence="1" id="KW-1003">Cell membrane</keyword>
<protein>
    <submittedName>
        <fullName evidence="8">Integral membrane protein</fullName>
    </submittedName>
</protein>
<evidence type="ECO:0000259" key="7">
    <source>
        <dbReference type="Pfam" id="PF06305"/>
    </source>
</evidence>
<name>A0ABX2G2P0_9BURK</name>
<feature type="domain" description="Lipopolysaccharide assembly protein A" evidence="7">
    <location>
        <begin position="22"/>
        <end position="73"/>
    </location>
</feature>
<evidence type="ECO:0000256" key="4">
    <source>
        <dbReference type="ARBA" id="ARBA00023136"/>
    </source>
</evidence>
<proteinExistence type="predicted"/>
<comment type="caution">
    <text evidence="8">The sequence shown here is derived from an EMBL/GenBank/DDBJ whole genome shotgun (WGS) entry which is preliminary data.</text>
</comment>
<keyword evidence="9" id="KW-1185">Reference proteome</keyword>
<gene>
    <name evidence="8" type="ORF">HNQ01_002282</name>
</gene>
<evidence type="ECO:0000313" key="8">
    <source>
        <dbReference type="EMBL" id="NRT56539.1"/>
    </source>
</evidence>